<reference evidence="6 7" key="1">
    <citation type="submission" date="2020-06" db="EMBL/GenBank/DDBJ databases">
        <authorList>
            <person name="Chanama M."/>
        </authorList>
    </citation>
    <scope>NUCLEOTIDE SEQUENCE [LARGE SCALE GENOMIC DNA]</scope>
    <source>
        <strain evidence="6 7">TBRC6557</strain>
    </source>
</reference>
<dbReference type="Proteomes" id="UP000546126">
    <property type="component" value="Unassembled WGS sequence"/>
</dbReference>
<dbReference type="InterPro" id="IPR001608">
    <property type="entry name" value="Ala_racemase_N"/>
</dbReference>
<evidence type="ECO:0000259" key="5">
    <source>
        <dbReference type="Pfam" id="PF01168"/>
    </source>
</evidence>
<dbReference type="Gene3D" id="3.20.20.10">
    <property type="entry name" value="Alanine racemase"/>
    <property type="match status" value="1"/>
</dbReference>
<dbReference type="PANTHER" id="PTHR10146">
    <property type="entry name" value="PROLINE SYNTHETASE CO-TRANSCRIBED BACTERIAL HOMOLOG PROTEIN"/>
    <property type="match status" value="1"/>
</dbReference>
<dbReference type="CDD" id="cd00635">
    <property type="entry name" value="PLPDE_III_YBL036c_like"/>
    <property type="match status" value="1"/>
</dbReference>
<dbReference type="InterPro" id="IPR011078">
    <property type="entry name" value="PyrdxlP_homeostasis"/>
</dbReference>
<dbReference type="SUPFAM" id="SSF51419">
    <property type="entry name" value="PLP-binding barrel"/>
    <property type="match status" value="1"/>
</dbReference>
<feature type="modified residue" description="N6-(pyridoxal phosphate)lysine" evidence="2 3">
    <location>
        <position position="38"/>
    </location>
</feature>
<evidence type="ECO:0000256" key="1">
    <source>
        <dbReference type="ARBA" id="ARBA00022898"/>
    </source>
</evidence>
<feature type="domain" description="Alanine racemase N-terminal" evidence="5">
    <location>
        <begin position="29"/>
        <end position="224"/>
    </location>
</feature>
<keyword evidence="7" id="KW-1185">Reference proteome</keyword>
<sequence>MRRDEIAAGLADVERRIADACRAAGRDRGEVTLIAVTKTRPVEDVRILAELGVRDVGENRDQEAAPKAHELAALPLTWHFVGQLQTNKARSVAGYADVVHSVDRLRLAAALSKEAGRLGREVGCLVQVSLDDDPARGGALPADVPALADQIAALGHVWLGGVMAVAPLGEDPGKAFARLREVAQVVQESHPRATMISAGMSDDLAEAVAHGATHVRIGTALLGRRKPFVR</sequence>
<comment type="function">
    <text evidence="2">Pyridoxal 5'-phosphate (PLP)-binding protein, which is involved in PLP homeostasis.</text>
</comment>
<name>A0A7Y6IMY7_9ACTN</name>
<dbReference type="RefSeq" id="WP_175599340.1">
    <property type="nucleotide sequence ID" value="NZ_JABWGO010000001.1"/>
</dbReference>
<dbReference type="PANTHER" id="PTHR10146:SF14">
    <property type="entry name" value="PYRIDOXAL PHOSPHATE HOMEOSTASIS PROTEIN"/>
    <property type="match status" value="1"/>
</dbReference>
<dbReference type="GO" id="GO:0030170">
    <property type="term" value="F:pyridoxal phosphate binding"/>
    <property type="evidence" value="ECO:0007669"/>
    <property type="project" value="UniProtKB-UniRule"/>
</dbReference>
<dbReference type="PROSITE" id="PS01211">
    <property type="entry name" value="UPF0001"/>
    <property type="match status" value="1"/>
</dbReference>
<dbReference type="HAMAP" id="MF_02087">
    <property type="entry name" value="PLP_homeostasis"/>
    <property type="match status" value="1"/>
</dbReference>
<evidence type="ECO:0000313" key="6">
    <source>
        <dbReference type="EMBL" id="NUW39864.1"/>
    </source>
</evidence>
<evidence type="ECO:0000256" key="2">
    <source>
        <dbReference type="HAMAP-Rule" id="MF_02087"/>
    </source>
</evidence>
<evidence type="ECO:0000256" key="3">
    <source>
        <dbReference type="PIRSR" id="PIRSR004848-1"/>
    </source>
</evidence>
<accession>A0A7Y6IMY7</accession>
<gene>
    <name evidence="6" type="ORF">HT134_06925</name>
</gene>
<dbReference type="EMBL" id="JABWGO010000001">
    <property type="protein sequence ID" value="NUW39864.1"/>
    <property type="molecule type" value="Genomic_DNA"/>
</dbReference>
<comment type="caution">
    <text evidence="6">The sequence shown here is derived from an EMBL/GenBank/DDBJ whole genome shotgun (WGS) entry which is preliminary data.</text>
</comment>
<dbReference type="AlphaFoldDB" id="A0A7Y6IMY7"/>
<dbReference type="Pfam" id="PF01168">
    <property type="entry name" value="Ala_racemase_N"/>
    <property type="match status" value="1"/>
</dbReference>
<evidence type="ECO:0000313" key="7">
    <source>
        <dbReference type="Proteomes" id="UP000546126"/>
    </source>
</evidence>
<protein>
    <recommendedName>
        <fullName evidence="2">Pyridoxal phosphate homeostasis protein</fullName>
        <shortName evidence="2">PLP homeostasis protein</shortName>
    </recommendedName>
</protein>
<proteinExistence type="inferred from homology"/>
<comment type="similarity">
    <text evidence="2 4">Belongs to the pyridoxal phosphate-binding protein YggS/PROSC family.</text>
</comment>
<dbReference type="InterPro" id="IPR029066">
    <property type="entry name" value="PLP-binding_barrel"/>
</dbReference>
<comment type="cofactor">
    <cofactor evidence="3">
        <name>pyridoxal 5'-phosphate</name>
        <dbReference type="ChEBI" id="CHEBI:597326"/>
    </cofactor>
</comment>
<organism evidence="6 7">
    <name type="scientific">Nonomuraea rhodomycinica</name>
    <dbReference type="NCBI Taxonomy" id="1712872"/>
    <lineage>
        <taxon>Bacteria</taxon>
        <taxon>Bacillati</taxon>
        <taxon>Actinomycetota</taxon>
        <taxon>Actinomycetes</taxon>
        <taxon>Streptosporangiales</taxon>
        <taxon>Streptosporangiaceae</taxon>
        <taxon>Nonomuraea</taxon>
    </lineage>
</organism>
<keyword evidence="1 2" id="KW-0663">Pyridoxal phosphate</keyword>
<dbReference type="PIRSF" id="PIRSF004848">
    <property type="entry name" value="YBL036c_PLPDEIII"/>
    <property type="match status" value="1"/>
</dbReference>
<dbReference type="NCBIfam" id="TIGR00044">
    <property type="entry name" value="YggS family pyridoxal phosphate-dependent enzyme"/>
    <property type="match status" value="1"/>
</dbReference>
<evidence type="ECO:0000256" key="4">
    <source>
        <dbReference type="RuleBase" id="RU004514"/>
    </source>
</evidence>